<dbReference type="Proteomes" id="UP001224845">
    <property type="component" value="Unassembled WGS sequence"/>
</dbReference>
<evidence type="ECO:0000313" key="1">
    <source>
        <dbReference type="EMBL" id="MDP9973668.1"/>
    </source>
</evidence>
<accession>A0AAW8EKY6</accession>
<comment type="caution">
    <text evidence="1">The sequence shown here is derived from an EMBL/GenBank/DDBJ whole genome shotgun (WGS) entry which is preliminary data.</text>
</comment>
<organism evidence="1 2">
    <name type="scientific">Variovorax paradoxus</name>
    <dbReference type="NCBI Taxonomy" id="34073"/>
    <lineage>
        <taxon>Bacteria</taxon>
        <taxon>Pseudomonadati</taxon>
        <taxon>Pseudomonadota</taxon>
        <taxon>Betaproteobacteria</taxon>
        <taxon>Burkholderiales</taxon>
        <taxon>Comamonadaceae</taxon>
        <taxon>Variovorax</taxon>
    </lineage>
</organism>
<gene>
    <name evidence="1" type="ORF">J2W39_004927</name>
</gene>
<name>A0AAW8EKY6_VARPD</name>
<reference evidence="1" key="1">
    <citation type="submission" date="2023-07" db="EMBL/GenBank/DDBJ databases">
        <title>Sorghum-associated microbial communities from plants grown in Nebraska, USA.</title>
        <authorList>
            <person name="Schachtman D."/>
        </authorList>
    </citation>
    <scope>NUCLEOTIDE SEQUENCE</scope>
    <source>
        <strain evidence="1">DS3315</strain>
    </source>
</reference>
<protein>
    <submittedName>
        <fullName evidence="1">Uncharacterized protein</fullName>
    </submittedName>
</protein>
<dbReference type="RefSeq" id="WP_307595908.1">
    <property type="nucleotide sequence ID" value="NZ_JAUSRV010000013.1"/>
</dbReference>
<sequence length="171" mass="19118">MKLVAALFVRKTNHYAELGVDCYDFERNALTWPGGCPGVFHPPCRSWGNFAQWAKPREGERDLALWAMAKVRENGGVLEHPSTSKLWRETGCLGFGMRDSHGGVLVPVLQSWWGHRAPKATSLYIVGPVPEIPYVENAPTFTTIERMGRPERERTPAPFAAWLVEVARACA</sequence>
<dbReference type="EMBL" id="JAUSRV010000013">
    <property type="protein sequence ID" value="MDP9973668.1"/>
    <property type="molecule type" value="Genomic_DNA"/>
</dbReference>
<proteinExistence type="predicted"/>
<evidence type="ECO:0000313" key="2">
    <source>
        <dbReference type="Proteomes" id="UP001224845"/>
    </source>
</evidence>
<dbReference type="AlphaFoldDB" id="A0AAW8EKY6"/>